<feature type="compositionally biased region" description="Low complexity" evidence="1">
    <location>
        <begin position="127"/>
        <end position="146"/>
    </location>
</feature>
<comment type="caution">
    <text evidence="2">The sequence shown here is derived from an EMBL/GenBank/DDBJ whole genome shotgun (WGS) entry which is preliminary data.</text>
</comment>
<reference evidence="2 3" key="1">
    <citation type="submission" date="2017-04" db="EMBL/GenBank/DDBJ databases">
        <title>Draft genome sequence of Tuber borchii Vittad., a whitish edible truffle.</title>
        <authorList>
            <consortium name="DOE Joint Genome Institute"/>
            <person name="Murat C."/>
            <person name="Kuo A."/>
            <person name="Barry K.W."/>
            <person name="Clum A."/>
            <person name="Dockter R.B."/>
            <person name="Fauchery L."/>
            <person name="Iotti M."/>
            <person name="Kohler A."/>
            <person name="Labutti K."/>
            <person name="Lindquist E.A."/>
            <person name="Lipzen A."/>
            <person name="Ohm R.A."/>
            <person name="Wang M."/>
            <person name="Grigoriev I.V."/>
            <person name="Zambonelli A."/>
            <person name="Martin F.M."/>
        </authorList>
    </citation>
    <scope>NUCLEOTIDE SEQUENCE [LARGE SCALE GENOMIC DNA]</scope>
    <source>
        <strain evidence="2 3">Tbo3840</strain>
    </source>
</reference>
<feature type="compositionally biased region" description="Pro residues" evidence="1">
    <location>
        <begin position="45"/>
        <end position="58"/>
    </location>
</feature>
<dbReference type="Proteomes" id="UP000244722">
    <property type="component" value="Unassembled WGS sequence"/>
</dbReference>
<dbReference type="AlphaFoldDB" id="A0A2T6ZKY1"/>
<feature type="compositionally biased region" description="Acidic residues" evidence="1">
    <location>
        <begin position="417"/>
        <end position="432"/>
    </location>
</feature>
<feature type="region of interest" description="Disordered" evidence="1">
    <location>
        <begin position="183"/>
        <end position="248"/>
    </location>
</feature>
<feature type="compositionally biased region" description="Polar residues" evidence="1">
    <location>
        <begin position="351"/>
        <end position="372"/>
    </location>
</feature>
<evidence type="ECO:0000256" key="1">
    <source>
        <dbReference type="SAM" id="MobiDB-lite"/>
    </source>
</evidence>
<keyword evidence="3" id="KW-1185">Reference proteome</keyword>
<dbReference type="EMBL" id="NESQ01000199">
    <property type="protein sequence ID" value="PUU76150.1"/>
    <property type="molecule type" value="Genomic_DNA"/>
</dbReference>
<protein>
    <submittedName>
        <fullName evidence="2">Uncharacterized protein</fullName>
    </submittedName>
</protein>
<feature type="region of interest" description="Disordered" evidence="1">
    <location>
        <begin position="310"/>
        <end position="382"/>
    </location>
</feature>
<dbReference type="OrthoDB" id="5408302at2759"/>
<organism evidence="2 3">
    <name type="scientific">Tuber borchii</name>
    <name type="common">White truffle</name>
    <dbReference type="NCBI Taxonomy" id="42251"/>
    <lineage>
        <taxon>Eukaryota</taxon>
        <taxon>Fungi</taxon>
        <taxon>Dikarya</taxon>
        <taxon>Ascomycota</taxon>
        <taxon>Pezizomycotina</taxon>
        <taxon>Pezizomycetes</taxon>
        <taxon>Pezizales</taxon>
        <taxon>Tuberaceae</taxon>
        <taxon>Tuber</taxon>
    </lineage>
</organism>
<sequence length="871" mass="90841">MATSPVFAFSRHALLPPSLRFEPGNASAVPPPSSKSPSSTNLASPHPPPPGTSPPSVPPLDALPSISSGSPGLGSLGQWLVEGTSGSSGPRTSNSSSKPLSTKPAPNTKLSTLSEQVKVANATPADGSSSHHNLSSSGSSSNNAANQGVGIGGYPVSTTITSSYRKNTKPTLLNPMSLLMRRRSSQASGLLSDSAKTRNAKDLPGDFDPGIIYGTRHPDWSNPPKRGQNEAVRPPVNGRSISPLPPVRPLMDPNNKLLKVEVVVDDAGSSGIDDRLAELEKQRTPVFREHFDDGVGQDRGSMGGKVGEAEVTPITPGMPTRAAPEPLRVPTTNPPPIEDSHKPGVVDSEVLPSSTGLTTQISRASSVVSSNEGDLDDGKPRGVTLVDHPLSLLHHLMTNSSRFSFEASSAAESNKDEPEEPYNDYDDDDDRDGDGLSLELDFGGDDDEGFSRANEGLFMMPDEGIYGDSDYIEDEGGVPLALGSDPSRGISIALSKDSPIDVDTPIASLNLMGMAQVLPAMNPEPAAMQPEQPLLVQRLGNQGLNLNSDSDCDEVEQGDGIAGYGDDNADLYFDDGLYQYQKRQQREAEAAAANEINSPGALRDIGGGYESDYAADWGSQSGYYSIDDDEYEPEDADGSMLAEANPEALAYDIEFYTELASRPVIRRPGLTPISERSESSYRNSLGFPVSSSRSLSATVPAGEDIGSLTNSNSGGGEITLEQLMCLRRDSRGGSNGGLRSSRGSGTHSPVPANSSLLAQGAISPPPQMPPPGFAGGGGVGAPPGLSHAGKNAMLPTKTSFEDVGLPPPSEVATTESGSRNGRSTADSSYASAVGSPIGFYDAMDAEDGNENGGREGWGFSPVIAAASSPSM</sequence>
<accession>A0A2T6ZKY1</accession>
<evidence type="ECO:0000313" key="3">
    <source>
        <dbReference type="Proteomes" id="UP000244722"/>
    </source>
</evidence>
<evidence type="ECO:0000313" key="2">
    <source>
        <dbReference type="EMBL" id="PUU76150.1"/>
    </source>
</evidence>
<feature type="compositionally biased region" description="Low complexity" evidence="1">
    <location>
        <begin position="35"/>
        <end position="44"/>
    </location>
</feature>
<feature type="compositionally biased region" description="Basic and acidic residues" evidence="1">
    <location>
        <begin position="195"/>
        <end position="204"/>
    </location>
</feature>
<feature type="compositionally biased region" description="Polar residues" evidence="1">
    <location>
        <begin position="811"/>
        <end position="830"/>
    </location>
</feature>
<feature type="region of interest" description="Disordered" evidence="1">
    <location>
        <begin position="14"/>
        <end position="146"/>
    </location>
</feature>
<proteinExistence type="predicted"/>
<feature type="compositionally biased region" description="Pro residues" evidence="1">
    <location>
        <begin position="763"/>
        <end position="772"/>
    </location>
</feature>
<dbReference type="STRING" id="42251.A0A2T6ZKY1"/>
<gene>
    <name evidence="2" type="ORF">B9Z19DRAFT_1109641</name>
</gene>
<feature type="compositionally biased region" description="Polar residues" evidence="1">
    <location>
        <begin position="98"/>
        <end position="115"/>
    </location>
</feature>
<feature type="compositionally biased region" description="Low complexity" evidence="1">
    <location>
        <begin position="83"/>
        <end position="97"/>
    </location>
</feature>
<feature type="region of interest" description="Disordered" evidence="1">
    <location>
        <begin position="405"/>
        <end position="447"/>
    </location>
</feature>
<feature type="region of interest" description="Disordered" evidence="1">
    <location>
        <begin position="728"/>
        <end position="871"/>
    </location>
</feature>
<name>A0A2T6ZKY1_TUBBO</name>